<dbReference type="Gene3D" id="3.20.20.410">
    <property type="entry name" value="Protein of unknown function UPF0759"/>
    <property type="match status" value="1"/>
</dbReference>
<gene>
    <name evidence="1" type="ORF">EG028_07180</name>
</gene>
<comment type="caution">
    <text evidence="1">The sequence shown here is derived from an EMBL/GenBank/DDBJ whole genome shotgun (WGS) entry which is preliminary data.</text>
</comment>
<evidence type="ECO:0000313" key="1">
    <source>
        <dbReference type="EMBL" id="RPD41933.1"/>
    </source>
</evidence>
<dbReference type="InterPro" id="IPR036520">
    <property type="entry name" value="UPF0759_sf"/>
</dbReference>
<dbReference type="EMBL" id="RMBX01000003">
    <property type="protein sequence ID" value="RPD41933.1"/>
    <property type="molecule type" value="Genomic_DNA"/>
</dbReference>
<name>A0A3N4N2S6_9BACT</name>
<dbReference type="RefSeq" id="WP_120514893.1">
    <property type="nucleotide sequence ID" value="NZ_QXZY01000002.1"/>
</dbReference>
<dbReference type="SUPFAM" id="SSF117396">
    <property type="entry name" value="TM1631-like"/>
    <property type="match status" value="1"/>
</dbReference>
<sequence>MQFGRQDLSVLNNIDFKLPAEPVFNGGVLRGKPAASPAIRLGATSWNRKDWLGGVFPKGTKEKDFLSEYAKHFNSVELNATHYKIYPPETIRGWAEKVSNPDFRFSPKVPQSISHYSNLVNAKDQTDAFLEGLLAFEDKLGPIFMQMSESYSPARKDLLFTYLASLPKDLNFFLELRHPDWFTDPHHSTTLYHNLRNLGIGLIITDTAGRRDVVHMHLPVPRAMIRFVGNSLHPTDYQRADDWVNRLAFWLANGLEEAYIFMHMHDDTAVPEMAIYLAEKLEAATGLTIRKPYIHRENTLF</sequence>
<proteinExistence type="predicted"/>
<dbReference type="PANTHER" id="PTHR30348:SF9">
    <property type="entry name" value="UPF0759 PROTEIN YECE"/>
    <property type="match status" value="1"/>
</dbReference>
<dbReference type="InterPro" id="IPR002763">
    <property type="entry name" value="DUF72"/>
</dbReference>
<keyword evidence="2" id="KW-1185">Reference proteome</keyword>
<dbReference type="PANTHER" id="PTHR30348">
    <property type="entry name" value="UNCHARACTERIZED PROTEIN YECE"/>
    <property type="match status" value="1"/>
</dbReference>
<organism evidence="1 2">
    <name type="scientific">Chitinophaga barathri</name>
    <dbReference type="NCBI Taxonomy" id="1647451"/>
    <lineage>
        <taxon>Bacteria</taxon>
        <taxon>Pseudomonadati</taxon>
        <taxon>Bacteroidota</taxon>
        <taxon>Chitinophagia</taxon>
        <taxon>Chitinophagales</taxon>
        <taxon>Chitinophagaceae</taxon>
        <taxon>Chitinophaga</taxon>
    </lineage>
</organism>
<dbReference type="AlphaFoldDB" id="A0A3N4N2S6"/>
<accession>A0A3N4N2S6</accession>
<dbReference type="OrthoDB" id="9780310at2"/>
<protein>
    <submittedName>
        <fullName evidence="1">DUF72 domain-containing protein</fullName>
    </submittedName>
</protein>
<evidence type="ECO:0000313" key="2">
    <source>
        <dbReference type="Proteomes" id="UP000279089"/>
    </source>
</evidence>
<reference evidence="2" key="1">
    <citation type="submission" date="2018-11" db="EMBL/GenBank/DDBJ databases">
        <title>Chitinophaga lutea sp.nov., isolate from arsenic contaminated soil.</title>
        <authorList>
            <person name="Zong Y."/>
        </authorList>
    </citation>
    <scope>NUCLEOTIDE SEQUENCE [LARGE SCALE GENOMIC DNA]</scope>
    <source>
        <strain evidence="2">YLT18</strain>
    </source>
</reference>
<dbReference type="Pfam" id="PF01904">
    <property type="entry name" value="DUF72"/>
    <property type="match status" value="1"/>
</dbReference>
<dbReference type="Proteomes" id="UP000279089">
    <property type="component" value="Unassembled WGS sequence"/>
</dbReference>